<feature type="signal peptide" evidence="3">
    <location>
        <begin position="1"/>
        <end position="20"/>
    </location>
</feature>
<keyword evidence="5" id="KW-1185">Reference proteome</keyword>
<keyword evidence="2" id="KW-0472">Membrane</keyword>
<organism evidence="4 5">
    <name type="scientific">Malassezia globosa (strain ATCC MYA-4612 / CBS 7966)</name>
    <name type="common">Dandruff-associated fungus</name>
    <dbReference type="NCBI Taxonomy" id="425265"/>
    <lineage>
        <taxon>Eukaryota</taxon>
        <taxon>Fungi</taxon>
        <taxon>Dikarya</taxon>
        <taxon>Basidiomycota</taxon>
        <taxon>Ustilaginomycotina</taxon>
        <taxon>Malasseziomycetes</taxon>
        <taxon>Malasseziales</taxon>
        <taxon>Malasseziaceae</taxon>
        <taxon>Malassezia</taxon>
    </lineage>
</organism>
<dbReference type="KEGG" id="mgl:MGL_0132"/>
<feature type="region of interest" description="Disordered" evidence="1">
    <location>
        <begin position="19"/>
        <end position="88"/>
    </location>
</feature>
<dbReference type="AlphaFoldDB" id="A8PRU7"/>
<comment type="caution">
    <text evidence="4">The sequence shown here is derived from an EMBL/GenBank/DDBJ whole genome shotgun (WGS) entry which is preliminary data.</text>
</comment>
<feature type="transmembrane region" description="Helical" evidence="2">
    <location>
        <begin position="197"/>
        <end position="219"/>
    </location>
</feature>
<dbReference type="VEuPathDB" id="FungiDB:MGL_0132"/>
<keyword evidence="2" id="KW-1133">Transmembrane helix</keyword>
<dbReference type="OrthoDB" id="3360074at2759"/>
<evidence type="ECO:0000256" key="3">
    <source>
        <dbReference type="SAM" id="SignalP"/>
    </source>
</evidence>
<gene>
    <name evidence="4" type="ORF">MGL_0132</name>
</gene>
<protein>
    <submittedName>
        <fullName evidence="4">Uncharacterized protein</fullName>
    </submittedName>
</protein>
<evidence type="ECO:0000256" key="2">
    <source>
        <dbReference type="SAM" id="Phobius"/>
    </source>
</evidence>
<dbReference type="EMBL" id="AAYY01000001">
    <property type="protein sequence ID" value="EDP45143.1"/>
    <property type="molecule type" value="Genomic_DNA"/>
</dbReference>
<proteinExistence type="predicted"/>
<feature type="chain" id="PRO_5002727060" evidence="3">
    <location>
        <begin position="21"/>
        <end position="220"/>
    </location>
</feature>
<name>A8PRU7_MALGO</name>
<feature type="compositionally biased region" description="Low complexity" evidence="1">
    <location>
        <begin position="19"/>
        <end position="49"/>
    </location>
</feature>
<dbReference type="RefSeq" id="XP_001732357.1">
    <property type="nucleotide sequence ID" value="XM_001732305.1"/>
</dbReference>
<dbReference type="InParanoid" id="A8PRU7"/>
<dbReference type="GeneID" id="5856663"/>
<reference evidence="4 5" key="1">
    <citation type="journal article" date="2007" name="Proc. Natl. Acad. Sci. U.S.A.">
        <title>Dandruff-associated Malassezia genomes reveal convergent and divergent virulence traits shared with plant and human fungal pathogens.</title>
        <authorList>
            <person name="Xu J."/>
            <person name="Saunders C.W."/>
            <person name="Hu P."/>
            <person name="Grant R.A."/>
            <person name="Boekhout T."/>
            <person name="Kuramae E.E."/>
            <person name="Kronstad J.W."/>
            <person name="Deangelis Y.M."/>
            <person name="Reeder N.L."/>
            <person name="Johnstone K.R."/>
            <person name="Leland M."/>
            <person name="Fieno A.M."/>
            <person name="Begley W.M."/>
            <person name="Sun Y."/>
            <person name="Lacey M.P."/>
            <person name="Chaudhary T."/>
            <person name="Keough T."/>
            <person name="Chu L."/>
            <person name="Sears R."/>
            <person name="Yuan B."/>
            <person name="Dawson T.L.Jr."/>
        </authorList>
    </citation>
    <scope>NUCLEOTIDE SEQUENCE [LARGE SCALE GENOMIC DNA]</scope>
    <source>
        <strain evidence="5">ATCC MYA-4612 / CBS 7966</strain>
    </source>
</reference>
<keyword evidence="3" id="KW-0732">Signal</keyword>
<evidence type="ECO:0000256" key="1">
    <source>
        <dbReference type="SAM" id="MobiDB-lite"/>
    </source>
</evidence>
<dbReference type="Proteomes" id="UP000008837">
    <property type="component" value="Unassembled WGS sequence"/>
</dbReference>
<evidence type="ECO:0000313" key="4">
    <source>
        <dbReference type="EMBL" id="EDP45143.1"/>
    </source>
</evidence>
<sequence>MVKLSVPLSLLAVAVASVVAQQDGQQQSSQPQQQSSQPQQQSSQPQQQGSQGGGGQQSQSPKPTSAANQGSGSGSEGDDKNSRTSPVCSALFGDPNVHQVGSCSHSSTVVPPYNLGSLVSYMIGGYTRSRKDAGMVVDVADELAESVVKYYPTVTQSSDVIKYSMYRGLLRSIRANDKDFDPSDEMKRPPGAEPDNGAAALVVPGAVGVAAAVLGGAIFL</sequence>
<accession>A8PRU7</accession>
<evidence type="ECO:0000313" key="5">
    <source>
        <dbReference type="Proteomes" id="UP000008837"/>
    </source>
</evidence>
<keyword evidence="2" id="KW-0812">Transmembrane</keyword>